<dbReference type="EMBL" id="QSAF01000007">
    <property type="protein sequence ID" value="RGW34260.1"/>
    <property type="molecule type" value="Genomic_DNA"/>
</dbReference>
<evidence type="ECO:0000313" key="2">
    <source>
        <dbReference type="Proteomes" id="UP000285150"/>
    </source>
</evidence>
<keyword evidence="1" id="KW-0808">Transferase</keyword>
<name>A0A413B7C1_BACSE</name>
<dbReference type="RefSeq" id="WP_117857827.1">
    <property type="nucleotide sequence ID" value="NZ_JAQCOO010000011.1"/>
</dbReference>
<dbReference type="Pfam" id="PF13469">
    <property type="entry name" value="Sulfotransfer_3"/>
    <property type="match status" value="1"/>
</dbReference>
<dbReference type="Proteomes" id="UP000285150">
    <property type="component" value="Unassembled WGS sequence"/>
</dbReference>
<proteinExistence type="predicted"/>
<dbReference type="SUPFAM" id="SSF52540">
    <property type="entry name" value="P-loop containing nucleoside triphosphate hydrolases"/>
    <property type="match status" value="1"/>
</dbReference>
<gene>
    <name evidence="1" type="ORF">DWV77_07990</name>
</gene>
<comment type="caution">
    <text evidence="1">The sequence shown here is derived from an EMBL/GenBank/DDBJ whole genome shotgun (WGS) entry which is preliminary data.</text>
</comment>
<dbReference type="AlphaFoldDB" id="A0A413B7C1"/>
<dbReference type="Gene3D" id="3.40.50.300">
    <property type="entry name" value="P-loop containing nucleotide triphosphate hydrolases"/>
    <property type="match status" value="1"/>
</dbReference>
<sequence>MREHKIITCTGYGATGSSVITDLLKEFKTVHSLGDFEFSIAHEVDGISDLQHYIVDDFHRNKVTEGIYRFKKLVRNLNKYYAPFFHDKFLLYADEYVDSLIDVKWNGFWHQHLIRCSPLVRYTKYSLPNLLQIYVNKYFRKNTGYEFVPKMRTQEMCVSYGAGKFFEQTKRFYNLLFDAVDVKGEYEYLALDQLVPSYNYERYLKYFSNIKVIVIDRDPRDLYLLNKLYWHDGWIPSEDINTFIKWFSLIRRHQICEKSSLSQVLKIRFEDCIFKYEETLQQILTFLEMPQELHIRQREFFNPDVSKKNVALWKKHPQYDADIKLIEEQLSEFCYGFS</sequence>
<dbReference type="GO" id="GO:0016740">
    <property type="term" value="F:transferase activity"/>
    <property type="evidence" value="ECO:0007669"/>
    <property type="project" value="UniProtKB-KW"/>
</dbReference>
<organism evidence="1 2">
    <name type="scientific">Bacteroides stercoris</name>
    <dbReference type="NCBI Taxonomy" id="46506"/>
    <lineage>
        <taxon>Bacteria</taxon>
        <taxon>Pseudomonadati</taxon>
        <taxon>Bacteroidota</taxon>
        <taxon>Bacteroidia</taxon>
        <taxon>Bacteroidales</taxon>
        <taxon>Bacteroidaceae</taxon>
        <taxon>Bacteroides</taxon>
    </lineage>
</organism>
<accession>A0A413B7C1</accession>
<dbReference type="InterPro" id="IPR027417">
    <property type="entry name" value="P-loop_NTPase"/>
</dbReference>
<evidence type="ECO:0000313" key="1">
    <source>
        <dbReference type="EMBL" id="RGW34260.1"/>
    </source>
</evidence>
<reference evidence="1 2" key="1">
    <citation type="submission" date="2018-08" db="EMBL/GenBank/DDBJ databases">
        <title>A genome reference for cultivated species of the human gut microbiota.</title>
        <authorList>
            <person name="Zou Y."/>
            <person name="Xue W."/>
            <person name="Luo G."/>
        </authorList>
    </citation>
    <scope>NUCLEOTIDE SEQUENCE [LARGE SCALE GENOMIC DNA]</scope>
    <source>
        <strain evidence="1 2">AF12-7</strain>
    </source>
</reference>
<protein>
    <submittedName>
        <fullName evidence="1">Sulfotransferase family protein</fullName>
    </submittedName>
</protein>